<dbReference type="GO" id="GO:0048039">
    <property type="term" value="F:ubiquinone binding"/>
    <property type="evidence" value="ECO:0007669"/>
    <property type="project" value="TreeGrafter"/>
</dbReference>
<dbReference type="GO" id="GO:0003954">
    <property type="term" value="F:NADH dehydrogenase activity"/>
    <property type="evidence" value="ECO:0007669"/>
    <property type="project" value="TreeGrafter"/>
</dbReference>
<keyword evidence="9 16" id="KW-0249">Electron transport</keyword>
<dbReference type="AlphaFoldDB" id="A0A806GMF7"/>
<dbReference type="PANTHER" id="PTHR43507">
    <property type="entry name" value="NADH-UBIQUINONE OXIDOREDUCTASE CHAIN 4"/>
    <property type="match status" value="1"/>
</dbReference>
<keyword evidence="12 16" id="KW-0830">Ubiquinone</keyword>
<evidence type="ECO:0000256" key="12">
    <source>
        <dbReference type="ARBA" id="ARBA00023075"/>
    </source>
</evidence>
<dbReference type="GO" id="GO:0031966">
    <property type="term" value="C:mitochondrial membrane"/>
    <property type="evidence" value="ECO:0007669"/>
    <property type="project" value="UniProtKB-SubCell"/>
</dbReference>
<feature type="transmembrane region" description="Helical" evidence="16">
    <location>
        <begin position="209"/>
        <end position="229"/>
    </location>
</feature>
<feature type="transmembrane region" description="Helical" evidence="16">
    <location>
        <begin position="12"/>
        <end position="33"/>
    </location>
</feature>
<feature type="transmembrane region" description="Helical" evidence="16">
    <location>
        <begin position="410"/>
        <end position="427"/>
    </location>
</feature>
<keyword evidence="7 16" id="KW-0812">Transmembrane</keyword>
<comment type="catalytic activity">
    <reaction evidence="15 16">
        <text>a ubiquinone + NADH + 5 H(+)(in) = a ubiquinol + NAD(+) + 4 H(+)(out)</text>
        <dbReference type="Rhea" id="RHEA:29091"/>
        <dbReference type="Rhea" id="RHEA-COMP:9565"/>
        <dbReference type="Rhea" id="RHEA-COMP:9566"/>
        <dbReference type="ChEBI" id="CHEBI:15378"/>
        <dbReference type="ChEBI" id="CHEBI:16389"/>
        <dbReference type="ChEBI" id="CHEBI:17976"/>
        <dbReference type="ChEBI" id="CHEBI:57540"/>
        <dbReference type="ChEBI" id="CHEBI:57945"/>
        <dbReference type="EC" id="7.1.1.2"/>
    </reaction>
</comment>
<evidence type="ECO:0000256" key="3">
    <source>
        <dbReference type="ARBA" id="ARBA00012944"/>
    </source>
</evidence>
<dbReference type="InterPro" id="IPR003918">
    <property type="entry name" value="NADH_UbQ_OxRdtase"/>
</dbReference>
<feature type="transmembrane region" description="Helical" evidence="16">
    <location>
        <begin position="324"/>
        <end position="346"/>
    </location>
</feature>
<feature type="transmembrane region" description="Helical" evidence="16">
    <location>
        <begin position="53"/>
        <end position="74"/>
    </location>
</feature>
<dbReference type="Pfam" id="PF00361">
    <property type="entry name" value="Proton_antipo_M"/>
    <property type="match status" value="1"/>
</dbReference>
<dbReference type="EC" id="7.1.1.2" evidence="3 16"/>
<evidence type="ECO:0000256" key="5">
    <source>
        <dbReference type="ARBA" id="ARBA00022448"/>
    </source>
</evidence>
<evidence type="ECO:0000256" key="15">
    <source>
        <dbReference type="ARBA" id="ARBA00049551"/>
    </source>
</evidence>
<dbReference type="PRINTS" id="PR01437">
    <property type="entry name" value="NUOXDRDTASE4"/>
</dbReference>
<evidence type="ECO:0000256" key="13">
    <source>
        <dbReference type="ARBA" id="ARBA00023128"/>
    </source>
</evidence>
<keyword evidence="13 16" id="KW-0496">Mitochondrion</keyword>
<evidence type="ECO:0000256" key="9">
    <source>
        <dbReference type="ARBA" id="ARBA00022982"/>
    </source>
</evidence>
<keyword evidence="5 16" id="KW-0813">Transport</keyword>
<feature type="transmembrane region" description="Helical" evidence="16">
    <location>
        <begin position="290"/>
        <end position="312"/>
    </location>
</feature>
<dbReference type="GO" id="GO:0008137">
    <property type="term" value="F:NADH dehydrogenase (ubiquinone) activity"/>
    <property type="evidence" value="ECO:0007669"/>
    <property type="project" value="UniProtKB-UniRule"/>
</dbReference>
<gene>
    <name evidence="18" type="primary">ND4</name>
</gene>
<evidence type="ECO:0000256" key="14">
    <source>
        <dbReference type="ARBA" id="ARBA00023136"/>
    </source>
</evidence>
<keyword evidence="6 16" id="KW-0679">Respiratory chain</keyword>
<geneLocation type="mitochondrion" evidence="18"/>
<evidence type="ECO:0000256" key="7">
    <source>
        <dbReference type="ARBA" id="ARBA00022692"/>
    </source>
</evidence>
<feature type="transmembrane region" description="Helical" evidence="16">
    <location>
        <begin position="235"/>
        <end position="259"/>
    </location>
</feature>
<dbReference type="OrthoDB" id="20287at2759"/>
<evidence type="ECO:0000256" key="10">
    <source>
        <dbReference type="ARBA" id="ARBA00022989"/>
    </source>
</evidence>
<protein>
    <recommendedName>
        <fullName evidence="4 16">NADH-ubiquinone oxidoreductase chain 4</fullName>
        <ecNumber evidence="3 16">7.1.1.2</ecNumber>
    </recommendedName>
</protein>
<dbReference type="GO" id="GO:0042773">
    <property type="term" value="P:ATP synthesis coupled electron transport"/>
    <property type="evidence" value="ECO:0007669"/>
    <property type="project" value="InterPro"/>
</dbReference>
<reference evidence="18" key="1">
    <citation type="submission" date="2012-03" db="EMBL/GenBank/DDBJ databases">
        <title>The complete mitochondrial genome sequence of Pomphorhynchus laevis Czech (Acanthocephala: Palaeacanthocephala).</title>
        <authorList>
            <person name="Pan T."/>
            <person name="Nie P."/>
        </authorList>
    </citation>
    <scope>NUCLEOTIDE SEQUENCE</scope>
    <source>
        <strain evidence="18">Czech</strain>
    </source>
</reference>
<keyword evidence="8" id="KW-1278">Translocase</keyword>
<name>A0A806GMF7_9BILA</name>
<evidence type="ECO:0000256" key="4">
    <source>
        <dbReference type="ARBA" id="ARBA00021006"/>
    </source>
</evidence>
<feature type="transmembrane region" description="Helical" evidence="16">
    <location>
        <begin position="134"/>
        <end position="157"/>
    </location>
</feature>
<sequence>MVSVIFVMMGGLLFFSEQAVVLVSLYLLGVYFAASGVFLGGFEYAITNLEVGANSTIMLLLVGVIILSVLAWGVGSHSGEYSGGAIVFAMGLVMVVFFIVDSWVGFYAAYEGVVFPLIICVLVWGVYYERVCSCLYLVIYTVLFSTPLLLFVLWGVGSGHIMWVYWWGLPVLGEWGCFLFIILLAMLVKVPMYGLHSWLPKVHVEAPTWGSILLAGVVIKLGVYGMHILMSSGVAGSAVCLVGLWSLVGGVVSGAYCLVVGDTKSLVAYSSVVHMATAICLLSITSSGVWRGVVLLVIMHGLVSAAMFGFIGGLGESFKSRSVVLLKGVVSVYTFSGLLLMVILVFNMGFPISGGMLGEIEAFNSIFKMFEGGWVLVVMYMMIGCVFSLYLGVNLAGLMGKQSFVLSHKVFSLEVGFLLLSVLYLVGSDVLL</sequence>
<proteinExistence type="inferred from homology"/>
<dbReference type="PANTHER" id="PTHR43507:SF20">
    <property type="entry name" value="NADH-UBIQUINONE OXIDOREDUCTASE CHAIN 4"/>
    <property type="match status" value="1"/>
</dbReference>
<keyword evidence="14 16" id="KW-0472">Membrane</keyword>
<evidence type="ECO:0000313" key="18">
    <source>
        <dbReference type="EMBL" id="AFJ54178.1"/>
    </source>
</evidence>
<evidence type="ECO:0000259" key="17">
    <source>
        <dbReference type="Pfam" id="PF00361"/>
    </source>
</evidence>
<evidence type="ECO:0000256" key="11">
    <source>
        <dbReference type="ARBA" id="ARBA00023027"/>
    </source>
</evidence>
<evidence type="ECO:0000256" key="1">
    <source>
        <dbReference type="ARBA" id="ARBA00004225"/>
    </source>
</evidence>
<feature type="domain" description="NADH:quinone oxidoreductase/Mrp antiporter transmembrane" evidence="17">
    <location>
        <begin position="102"/>
        <end position="383"/>
    </location>
</feature>
<comment type="similarity">
    <text evidence="2 16">Belongs to the complex I subunit 4 family.</text>
</comment>
<organism evidence="18">
    <name type="scientific">Pomphorhynchus laevis</name>
    <dbReference type="NCBI Taxonomy" id="141832"/>
    <lineage>
        <taxon>Eukaryota</taxon>
        <taxon>Metazoa</taxon>
        <taxon>Spiralia</taxon>
        <taxon>Lophotrochozoa</taxon>
        <taxon>Acanthocephala</taxon>
        <taxon>Palaeacanthocephala</taxon>
        <taxon>Echinorhynchida</taxon>
        <taxon>Pomphorhynchidae</taxon>
        <taxon>Pomphorhynchus</taxon>
    </lineage>
</organism>
<comment type="subcellular location">
    <subcellularLocation>
        <location evidence="1 16">Mitochondrion membrane</location>
        <topology evidence="1 16">Multi-pass membrane protein</topology>
    </subcellularLocation>
</comment>
<evidence type="ECO:0000256" key="2">
    <source>
        <dbReference type="ARBA" id="ARBA00009025"/>
    </source>
</evidence>
<keyword evidence="11 16" id="KW-0520">NAD</keyword>
<feature type="transmembrane region" description="Helical" evidence="16">
    <location>
        <begin position="266"/>
        <end position="284"/>
    </location>
</feature>
<evidence type="ECO:0000256" key="6">
    <source>
        <dbReference type="ARBA" id="ARBA00022660"/>
    </source>
</evidence>
<accession>A0A806GMF7</accession>
<dbReference type="GO" id="GO:0015990">
    <property type="term" value="P:electron transport coupled proton transport"/>
    <property type="evidence" value="ECO:0007669"/>
    <property type="project" value="TreeGrafter"/>
</dbReference>
<feature type="transmembrane region" description="Helical" evidence="16">
    <location>
        <begin position="374"/>
        <end position="398"/>
    </location>
</feature>
<dbReference type="InterPro" id="IPR001750">
    <property type="entry name" value="ND/Mrp_TM"/>
</dbReference>
<feature type="transmembrane region" description="Helical" evidence="16">
    <location>
        <begin position="106"/>
        <end position="127"/>
    </location>
</feature>
<evidence type="ECO:0000256" key="16">
    <source>
        <dbReference type="RuleBase" id="RU003297"/>
    </source>
</evidence>
<dbReference type="EMBL" id="JQ824370">
    <property type="protein sequence ID" value="AFJ54178.1"/>
    <property type="molecule type" value="Genomic_DNA"/>
</dbReference>
<evidence type="ECO:0000256" key="8">
    <source>
        <dbReference type="ARBA" id="ARBA00022967"/>
    </source>
</evidence>
<keyword evidence="10 16" id="KW-1133">Transmembrane helix</keyword>
<feature type="transmembrane region" description="Helical" evidence="16">
    <location>
        <begin position="81"/>
        <end position="100"/>
    </location>
</feature>
<comment type="function">
    <text evidence="16">Core subunit of the mitochondrial membrane respiratory chain NADH dehydrogenase (Complex I) which catalyzes electron transfer from NADH through the respiratory chain, using ubiquinone as an electron acceptor. Essential for the catalytic activity and assembly of complex I.</text>
</comment>
<feature type="transmembrane region" description="Helical" evidence="16">
    <location>
        <begin position="163"/>
        <end position="188"/>
    </location>
</feature>